<evidence type="ECO:0000256" key="4">
    <source>
        <dbReference type="SAM" id="MobiDB-lite"/>
    </source>
</evidence>
<proteinExistence type="inferred from homology"/>
<dbReference type="InterPro" id="IPR021933">
    <property type="entry name" value="SERRATE/Ars2_N"/>
</dbReference>
<reference evidence="7 8" key="1">
    <citation type="journal article" date="2018" name="Mol. Biol. Evol.">
        <title>Broad Genomic Sampling Reveals a Smut Pathogenic Ancestry of the Fungal Clade Ustilaginomycotina.</title>
        <authorList>
            <person name="Kijpornyongpan T."/>
            <person name="Mondo S.J."/>
            <person name="Barry K."/>
            <person name="Sandor L."/>
            <person name="Lee J."/>
            <person name="Lipzen A."/>
            <person name="Pangilinan J."/>
            <person name="LaButti K."/>
            <person name="Hainaut M."/>
            <person name="Henrissat B."/>
            <person name="Grigoriev I.V."/>
            <person name="Spatafora J.W."/>
            <person name="Aime M.C."/>
        </authorList>
    </citation>
    <scope>NUCLEOTIDE SEQUENCE [LARGE SCALE GENOMIC DNA]</scope>
    <source>
        <strain evidence="7 8">MCA 3645</strain>
    </source>
</reference>
<dbReference type="InterPro" id="IPR039727">
    <property type="entry name" value="SE/Ars2"/>
</dbReference>
<evidence type="ECO:0000259" key="6">
    <source>
        <dbReference type="Pfam" id="PF12066"/>
    </source>
</evidence>
<feature type="compositionally biased region" description="Basic and acidic residues" evidence="4">
    <location>
        <begin position="1"/>
        <end position="12"/>
    </location>
</feature>
<name>A0A317XKR9_9BASI</name>
<feature type="region of interest" description="Disordered" evidence="4">
    <location>
        <begin position="1"/>
        <end position="195"/>
    </location>
</feature>
<dbReference type="GO" id="GO:0031047">
    <property type="term" value="P:regulatory ncRNA-mediated gene silencing"/>
    <property type="evidence" value="ECO:0007669"/>
    <property type="project" value="UniProtKB-ARBA"/>
</dbReference>
<comment type="similarity">
    <text evidence="2">Belongs to the ARS2 family.</text>
</comment>
<dbReference type="FunCoup" id="A0A317XKR9">
    <property type="interactions" value="18"/>
</dbReference>
<evidence type="ECO:0000313" key="8">
    <source>
        <dbReference type="Proteomes" id="UP000246740"/>
    </source>
</evidence>
<dbReference type="InParanoid" id="A0A317XKR9"/>
<dbReference type="Pfam" id="PF12066">
    <property type="entry name" value="SERRATE_Ars2_N"/>
    <property type="match status" value="1"/>
</dbReference>
<protein>
    <submittedName>
        <fullName evidence="7">Uncharacterized protein</fullName>
    </submittedName>
</protein>
<keyword evidence="8" id="KW-1185">Reference proteome</keyword>
<dbReference type="GO" id="GO:0016070">
    <property type="term" value="P:RNA metabolic process"/>
    <property type="evidence" value="ECO:0007669"/>
    <property type="project" value="UniProtKB-ARBA"/>
</dbReference>
<dbReference type="InterPro" id="IPR007042">
    <property type="entry name" value="SERRATE/Ars2_C"/>
</dbReference>
<evidence type="ECO:0000256" key="1">
    <source>
        <dbReference type="ARBA" id="ARBA00004123"/>
    </source>
</evidence>
<feature type="region of interest" description="Disordered" evidence="4">
    <location>
        <begin position="779"/>
        <end position="824"/>
    </location>
</feature>
<evidence type="ECO:0000256" key="3">
    <source>
        <dbReference type="ARBA" id="ARBA00023242"/>
    </source>
</evidence>
<feature type="domain" description="SERRATE/Ars2 N-terminal" evidence="6">
    <location>
        <begin position="223"/>
        <end position="310"/>
    </location>
</feature>
<comment type="subcellular location">
    <subcellularLocation>
        <location evidence="1">Nucleus</location>
    </subcellularLocation>
</comment>
<feature type="region of interest" description="Disordered" evidence="4">
    <location>
        <begin position="571"/>
        <end position="597"/>
    </location>
</feature>
<evidence type="ECO:0000313" key="7">
    <source>
        <dbReference type="EMBL" id="PWY98641.1"/>
    </source>
</evidence>
<dbReference type="PANTHER" id="PTHR13165:SF0">
    <property type="entry name" value="SERRATE RNA EFFECTOR MOLECULE HOMOLOG"/>
    <property type="match status" value="1"/>
</dbReference>
<dbReference type="EMBL" id="KZ819197">
    <property type="protein sequence ID" value="PWY98641.1"/>
    <property type="molecule type" value="Genomic_DNA"/>
</dbReference>
<feature type="region of interest" description="Disordered" evidence="4">
    <location>
        <begin position="306"/>
        <end position="329"/>
    </location>
</feature>
<keyword evidence="3" id="KW-0539">Nucleus</keyword>
<dbReference type="OrthoDB" id="342064at2759"/>
<sequence length="824" mass="93514">MDYRQSYRDRSGAYDQPAGGAAYKHSIEDAYDRSRKRGRSPSPSFYAEDRRTSAYPEYPSAPDPWERPAPRDYRATSPYASRSAPYDGYRASDPYDERERDRALEWDRYYRERDHDYRNGYEYPDRERYEARMRYEDDPYADRDSRRRSRERERPYPPYDADYRSSATAASRDPYAHSAIEPTSVKSSDTLVTPDPMQSETLLPFRAYAQMIRAGHPSSRDRSIDQPSTQELYDGYQTYKTAFNKKAIVAFFEQRKDEAWFKEKYSSSEPFLEARLHRKRVVRAGKKDKWLQELADGKLDRINYDIQSTSGTDAGSDPRDRSNSNDGDGGDLALLSRYGELEILHGEQATIPACQHQILVKSFPADVPREKLEDLFRTKPGFRYLALGEPHVGKRWHRVGWAMYEQGTDMEDTLNALQGQEIDGFTLNLAPCSKPTSSKLRTVPEYANSFVRLLVDLGHCRQLVAKFEAEDRNVLFNEEAQTNAAASLSTWLETNASDAIMQRHKEIEPNLVEDDLERGYDPSEDTEKREQRRAWIKKQLDLHLDLLRIVYHCDYYISLVCEFEEELLRRSPRHGRKQPPPGQLVEEPRESTNDESWARSVDQKTVLLLAEERTDLTEQGGKSLDAEMMNAALPYIKEEEKEKHRCIVETAAGTQCGKLFKASIFVQKHVLNKHRGFLESIAGDAIAEAKFFNNYVRDPCRATGQPGPKELREMASGGGGSALAHRLDSGGQGGMFNGSRMGMIRFGGNVSAASDPTRRTGNNALSSAAPLGMRLGAMVSDPSAVKPEPLPPAPKPLDPRAAKQAPKSYQDLDGAAEGDVDLAY</sequence>
<organism evidence="7 8">
    <name type="scientific">Testicularia cyperi</name>
    <dbReference type="NCBI Taxonomy" id="1882483"/>
    <lineage>
        <taxon>Eukaryota</taxon>
        <taxon>Fungi</taxon>
        <taxon>Dikarya</taxon>
        <taxon>Basidiomycota</taxon>
        <taxon>Ustilaginomycotina</taxon>
        <taxon>Ustilaginomycetes</taxon>
        <taxon>Ustilaginales</taxon>
        <taxon>Anthracoideaceae</taxon>
        <taxon>Testicularia</taxon>
    </lineage>
</organism>
<dbReference type="STRING" id="1882483.A0A317XKR9"/>
<feature type="compositionally biased region" description="Basic and acidic residues" evidence="4">
    <location>
        <begin position="93"/>
        <end position="155"/>
    </location>
</feature>
<evidence type="ECO:0000259" key="5">
    <source>
        <dbReference type="Pfam" id="PF04959"/>
    </source>
</evidence>
<gene>
    <name evidence="7" type="ORF">BCV70DRAFT_201444</name>
</gene>
<dbReference type="PANTHER" id="PTHR13165">
    <property type="entry name" value="ARSENITE-RESISTANCE PROTEIN 2"/>
    <property type="match status" value="1"/>
</dbReference>
<dbReference type="AlphaFoldDB" id="A0A317XKR9"/>
<accession>A0A317XKR9</accession>
<feature type="domain" description="SERRATE/Ars2 C-terminal" evidence="5">
    <location>
        <begin position="595"/>
        <end position="717"/>
    </location>
</feature>
<feature type="compositionally biased region" description="Polar residues" evidence="4">
    <location>
        <begin position="184"/>
        <end position="195"/>
    </location>
</feature>
<feature type="compositionally biased region" description="Acidic residues" evidence="4">
    <location>
        <begin position="814"/>
        <end position="824"/>
    </location>
</feature>
<dbReference type="GO" id="GO:0016604">
    <property type="term" value="C:nuclear body"/>
    <property type="evidence" value="ECO:0007669"/>
    <property type="project" value="TreeGrafter"/>
</dbReference>
<dbReference type="Pfam" id="PF04959">
    <property type="entry name" value="ARS2"/>
    <property type="match status" value="1"/>
</dbReference>
<dbReference type="Proteomes" id="UP000246740">
    <property type="component" value="Unassembled WGS sequence"/>
</dbReference>
<feature type="compositionally biased region" description="Basic and acidic residues" evidence="4">
    <location>
        <begin position="64"/>
        <end position="74"/>
    </location>
</feature>
<evidence type="ECO:0000256" key="2">
    <source>
        <dbReference type="ARBA" id="ARBA00005407"/>
    </source>
</evidence>